<comment type="caution">
    <text evidence="5">The sequence shown here is derived from an EMBL/GenBank/DDBJ whole genome shotgun (WGS) entry which is preliminary data.</text>
</comment>
<evidence type="ECO:0000313" key="6">
    <source>
        <dbReference type="Proteomes" id="UP001479436"/>
    </source>
</evidence>
<evidence type="ECO:0000256" key="3">
    <source>
        <dbReference type="SAM" id="MobiDB-lite"/>
    </source>
</evidence>
<feature type="compositionally biased region" description="Basic residues" evidence="3">
    <location>
        <begin position="123"/>
        <end position="142"/>
    </location>
</feature>
<dbReference type="Proteomes" id="UP001479436">
    <property type="component" value="Unassembled WGS sequence"/>
</dbReference>
<keyword evidence="6" id="KW-1185">Reference proteome</keyword>
<feature type="compositionally biased region" description="Basic and acidic residues" evidence="3">
    <location>
        <begin position="91"/>
        <end position="105"/>
    </location>
</feature>
<accession>A0ABR2VZB2</accession>
<evidence type="ECO:0000313" key="5">
    <source>
        <dbReference type="EMBL" id="KAK9710944.1"/>
    </source>
</evidence>
<dbReference type="InterPro" id="IPR012677">
    <property type="entry name" value="Nucleotide-bd_a/b_plait_sf"/>
</dbReference>
<feature type="compositionally biased region" description="Basic residues" evidence="3">
    <location>
        <begin position="202"/>
        <end position="213"/>
    </location>
</feature>
<keyword evidence="1 2" id="KW-0694">RNA-binding</keyword>
<dbReference type="InterPro" id="IPR050502">
    <property type="entry name" value="Euk_RNA-bind_prot"/>
</dbReference>
<feature type="domain" description="RRM" evidence="4">
    <location>
        <begin position="223"/>
        <end position="301"/>
    </location>
</feature>
<dbReference type="SMART" id="SM00360">
    <property type="entry name" value="RRM"/>
    <property type="match status" value="2"/>
</dbReference>
<feature type="region of interest" description="Disordered" evidence="3">
    <location>
        <begin position="91"/>
        <end position="224"/>
    </location>
</feature>
<name>A0ABR2VZB2_9FUNG</name>
<reference evidence="5 6" key="1">
    <citation type="submission" date="2023-04" db="EMBL/GenBank/DDBJ databases">
        <title>Genome of Basidiobolus ranarum AG-B5.</title>
        <authorList>
            <person name="Stajich J.E."/>
            <person name="Carter-House D."/>
            <person name="Gryganskyi A."/>
        </authorList>
    </citation>
    <scope>NUCLEOTIDE SEQUENCE [LARGE SCALE GENOMIC DNA]</scope>
    <source>
        <strain evidence="5 6">AG-B5</strain>
    </source>
</reference>
<proteinExistence type="predicted"/>
<dbReference type="InterPro" id="IPR000504">
    <property type="entry name" value="RRM_dom"/>
</dbReference>
<dbReference type="InterPro" id="IPR035979">
    <property type="entry name" value="RBD_domain_sf"/>
</dbReference>
<evidence type="ECO:0000256" key="2">
    <source>
        <dbReference type="PROSITE-ProRule" id="PRU00176"/>
    </source>
</evidence>
<organism evidence="5 6">
    <name type="scientific">Basidiobolus ranarum</name>
    <dbReference type="NCBI Taxonomy" id="34480"/>
    <lineage>
        <taxon>Eukaryota</taxon>
        <taxon>Fungi</taxon>
        <taxon>Fungi incertae sedis</taxon>
        <taxon>Zoopagomycota</taxon>
        <taxon>Entomophthoromycotina</taxon>
        <taxon>Basidiobolomycetes</taxon>
        <taxon>Basidiobolales</taxon>
        <taxon>Basidiobolaceae</taxon>
        <taxon>Basidiobolus</taxon>
    </lineage>
</organism>
<dbReference type="Pfam" id="PF00076">
    <property type="entry name" value="RRM_1"/>
    <property type="match status" value="2"/>
</dbReference>
<feature type="domain" description="RRM" evidence="4">
    <location>
        <begin position="16"/>
        <end position="92"/>
    </location>
</feature>
<dbReference type="PANTHER" id="PTHR48025">
    <property type="entry name" value="OS02G0815200 PROTEIN"/>
    <property type="match status" value="1"/>
</dbReference>
<dbReference type="SUPFAM" id="SSF54928">
    <property type="entry name" value="RNA-binding domain, RBD"/>
    <property type="match status" value="2"/>
</dbReference>
<dbReference type="PROSITE" id="PS50102">
    <property type="entry name" value="RRM"/>
    <property type="match status" value="2"/>
</dbReference>
<sequence length="315" mass="34946">MSEENQTEVLSKEQGTKVFVGNLPFQTTQEQLKNTFDSYGNILEATVLTRGKRSLGYGFVNFTNLEDAKKAVGEKDQSELDGRVLKVELARPMQREINRNKETESQPHNGEGNAEATDGVKSSKGRGNGRTKRGRGSRGRGHRAGEEEVVLSSEAPRRFSNKRDATSDSAKEAPNGISEVSEELANLDLSEQSVEEDDRAPRARGGRRFRTKPKAPMGPPSNQSIFVGNLPYSLETSALEGLFPDTKVTRSLIVTSKTGRSKGFGFVEFEKEEDQKKVLEERKDLSLEGRKLLIKVALGDPFDYTVTTEEKDEEQ</sequence>
<evidence type="ECO:0000259" key="4">
    <source>
        <dbReference type="PROSITE" id="PS50102"/>
    </source>
</evidence>
<dbReference type="PANTHER" id="PTHR48025:SF1">
    <property type="entry name" value="RRM DOMAIN-CONTAINING PROTEIN"/>
    <property type="match status" value="1"/>
</dbReference>
<protein>
    <recommendedName>
        <fullName evidence="4">RRM domain-containing protein</fullName>
    </recommendedName>
</protein>
<feature type="compositionally biased region" description="Basic and acidic residues" evidence="3">
    <location>
        <begin position="155"/>
        <end position="171"/>
    </location>
</feature>
<dbReference type="EMBL" id="JASJQH010007310">
    <property type="protein sequence ID" value="KAK9710944.1"/>
    <property type="molecule type" value="Genomic_DNA"/>
</dbReference>
<evidence type="ECO:0000256" key="1">
    <source>
        <dbReference type="ARBA" id="ARBA00022884"/>
    </source>
</evidence>
<dbReference type="CDD" id="cd00590">
    <property type="entry name" value="RRM_SF"/>
    <property type="match status" value="1"/>
</dbReference>
<dbReference type="Gene3D" id="3.30.70.330">
    <property type="match status" value="2"/>
</dbReference>
<gene>
    <name evidence="5" type="ORF">K7432_008119</name>
</gene>